<organism evidence="1 2">
    <name type="scientific">Brevundimonas diminuta 3F5N</name>
    <dbReference type="NCBI Taxonomy" id="1255603"/>
    <lineage>
        <taxon>Bacteria</taxon>
        <taxon>Pseudomonadati</taxon>
        <taxon>Pseudomonadota</taxon>
        <taxon>Alphaproteobacteria</taxon>
        <taxon>Caulobacterales</taxon>
        <taxon>Caulobacteraceae</taxon>
        <taxon>Brevundimonas</taxon>
    </lineage>
</organism>
<dbReference type="OrthoDB" id="8244929at2"/>
<proteinExistence type="predicted"/>
<dbReference type="EMBL" id="FUIE01000010">
    <property type="protein sequence ID" value="SJM47412.1"/>
    <property type="molecule type" value="Genomic_DNA"/>
</dbReference>
<evidence type="ECO:0000313" key="1">
    <source>
        <dbReference type="EMBL" id="SJM47412.1"/>
    </source>
</evidence>
<name>A0A1R4EUU3_BREDI</name>
<dbReference type="Proteomes" id="UP000195766">
    <property type="component" value="Unassembled WGS sequence"/>
</dbReference>
<protein>
    <submittedName>
        <fullName evidence="1">Uncharacterized protein</fullName>
    </submittedName>
</protein>
<accession>A0A1R4EUU3</accession>
<reference evidence="1 2" key="1">
    <citation type="submission" date="2017-02" db="EMBL/GenBank/DDBJ databases">
        <authorList>
            <person name="Peterson S.W."/>
        </authorList>
    </citation>
    <scope>NUCLEOTIDE SEQUENCE [LARGE SCALE GENOMIC DNA]</scope>
    <source>
        <strain evidence="1 2">3F5N</strain>
    </source>
</reference>
<evidence type="ECO:0000313" key="2">
    <source>
        <dbReference type="Proteomes" id="UP000195766"/>
    </source>
</evidence>
<dbReference type="AlphaFoldDB" id="A0A1R4EUU3"/>
<gene>
    <name evidence="1" type="ORF">FM111_00920</name>
</gene>
<dbReference type="RefSeq" id="WP_087138868.1">
    <property type="nucleotide sequence ID" value="NZ_FUIE01000010.1"/>
</dbReference>
<sequence length="72" mass="7808">MSTLPTLTTDQAYQAMRAFLEAYWERGGRPDSQLTDLLSGMQGGAGETADPAMWADWLDAIGAVTGFRLPDL</sequence>